<dbReference type="EMBL" id="JACOPN010000003">
    <property type="protein sequence ID" value="MBC5716619.1"/>
    <property type="molecule type" value="Genomic_DNA"/>
</dbReference>
<evidence type="ECO:0000256" key="6">
    <source>
        <dbReference type="ARBA" id="ARBA00023098"/>
    </source>
</evidence>
<dbReference type="CDD" id="cd00586">
    <property type="entry name" value="4HBT"/>
    <property type="match status" value="1"/>
</dbReference>
<dbReference type="SUPFAM" id="SSF54637">
    <property type="entry name" value="Thioesterase/thiol ester dehydrase-isomerase"/>
    <property type="match status" value="2"/>
</dbReference>
<keyword evidence="5" id="KW-0809">Transit peptide</keyword>
<keyword evidence="2" id="KW-0444">Lipid biosynthesis</keyword>
<dbReference type="RefSeq" id="WP_186877999.1">
    <property type="nucleotide sequence ID" value="NZ_JACOPN010000003.1"/>
</dbReference>
<evidence type="ECO:0000313" key="11">
    <source>
        <dbReference type="Proteomes" id="UP000602260"/>
    </source>
</evidence>
<protein>
    <submittedName>
        <fullName evidence="10">Acyl-ACP thioesterase</fullName>
    </submittedName>
</protein>
<evidence type="ECO:0000256" key="5">
    <source>
        <dbReference type="ARBA" id="ARBA00022946"/>
    </source>
</evidence>
<dbReference type="AlphaFoldDB" id="A0A8J6J2L3"/>
<evidence type="ECO:0000313" key="10">
    <source>
        <dbReference type="EMBL" id="MBC5716619.1"/>
    </source>
</evidence>
<dbReference type="Gene3D" id="3.10.129.10">
    <property type="entry name" value="Hotdog Thioesterase"/>
    <property type="match status" value="1"/>
</dbReference>
<evidence type="ECO:0000259" key="8">
    <source>
        <dbReference type="Pfam" id="PF01643"/>
    </source>
</evidence>
<dbReference type="PANTHER" id="PTHR31727">
    <property type="entry name" value="OLEOYL-ACYL CARRIER PROTEIN THIOESTERASE 1, CHLOROPLASTIC"/>
    <property type="match status" value="1"/>
</dbReference>
<dbReference type="GO" id="GO:0016297">
    <property type="term" value="F:fatty acyl-[ACP] hydrolase activity"/>
    <property type="evidence" value="ECO:0007669"/>
    <property type="project" value="InterPro"/>
</dbReference>
<dbReference type="InterPro" id="IPR002864">
    <property type="entry name" value="Acyl-ACP_thioesterase_NHD"/>
</dbReference>
<keyword evidence="6" id="KW-0443">Lipid metabolism</keyword>
<dbReference type="InterPro" id="IPR045023">
    <property type="entry name" value="FATA/B"/>
</dbReference>
<dbReference type="Pfam" id="PF20791">
    <property type="entry name" value="Acyl-ACP_TE_C"/>
    <property type="match status" value="1"/>
</dbReference>
<feature type="domain" description="Acyl-ACP thioesterase-like C-terminal" evidence="9">
    <location>
        <begin position="158"/>
        <end position="216"/>
    </location>
</feature>
<gene>
    <name evidence="10" type="ORF">H8S55_04685</name>
</gene>
<dbReference type="InterPro" id="IPR049427">
    <property type="entry name" value="Acyl-ACP_TE_C"/>
</dbReference>
<reference evidence="10" key="1">
    <citation type="submission" date="2020-08" db="EMBL/GenBank/DDBJ databases">
        <title>Genome public.</title>
        <authorList>
            <person name="Liu C."/>
            <person name="Sun Q."/>
        </authorList>
    </citation>
    <scope>NUCLEOTIDE SEQUENCE</scope>
    <source>
        <strain evidence="10">BX5</strain>
    </source>
</reference>
<dbReference type="Pfam" id="PF01643">
    <property type="entry name" value="Acyl-ACP_TE"/>
    <property type="match status" value="1"/>
</dbReference>
<evidence type="ECO:0000256" key="1">
    <source>
        <dbReference type="ARBA" id="ARBA00006500"/>
    </source>
</evidence>
<evidence type="ECO:0000259" key="9">
    <source>
        <dbReference type="Pfam" id="PF20791"/>
    </source>
</evidence>
<name>A0A8J6J2L3_9FIRM</name>
<evidence type="ECO:0000256" key="2">
    <source>
        <dbReference type="ARBA" id="ARBA00022516"/>
    </source>
</evidence>
<keyword evidence="7" id="KW-0275">Fatty acid biosynthesis</keyword>
<evidence type="ECO:0000256" key="4">
    <source>
        <dbReference type="ARBA" id="ARBA00022832"/>
    </source>
</evidence>
<keyword evidence="3" id="KW-0378">Hydrolase</keyword>
<evidence type="ECO:0000256" key="7">
    <source>
        <dbReference type="ARBA" id="ARBA00023160"/>
    </source>
</evidence>
<sequence>MSQFYEHTIRLTGMDADGRGICKPSALLDHLQIAAGFAAEEGGFGRETLVEKYGAFWMLARSWFRLERPLRWEDRLTIRTWHRGGKAAMMYRDYDIYANGQLVGESVSGWVLANLESRKIMRLADIQELAGTGGEELCKTRTLNKLRAPKDLKLLERRKMHYSDTDVNGHVNNTRYADFACDAVELDKLPPEQFLAEMQIGYLAECRPGEVLDLEAGSIDSGCYVHGLDRNGKARFETAMIFRQVGS</sequence>
<dbReference type="InterPro" id="IPR029069">
    <property type="entry name" value="HotDog_dom_sf"/>
</dbReference>
<feature type="domain" description="Acyl-ACP thioesterase N-terminal hotdog" evidence="8">
    <location>
        <begin position="9"/>
        <end position="125"/>
    </location>
</feature>
<dbReference type="PANTHER" id="PTHR31727:SF6">
    <property type="entry name" value="OLEOYL-ACYL CARRIER PROTEIN THIOESTERASE 1, CHLOROPLASTIC"/>
    <property type="match status" value="1"/>
</dbReference>
<accession>A0A8J6J2L3</accession>
<comment type="similarity">
    <text evidence="1">Belongs to the acyl-ACP thioesterase family.</text>
</comment>
<comment type="caution">
    <text evidence="10">The sequence shown here is derived from an EMBL/GenBank/DDBJ whole genome shotgun (WGS) entry which is preliminary data.</text>
</comment>
<dbReference type="GO" id="GO:0000036">
    <property type="term" value="F:acyl carrier activity"/>
    <property type="evidence" value="ECO:0007669"/>
    <property type="project" value="TreeGrafter"/>
</dbReference>
<keyword evidence="4" id="KW-0276">Fatty acid metabolism</keyword>
<keyword evidence="11" id="KW-1185">Reference proteome</keyword>
<organism evidence="10 11">
    <name type="scientific">Flintibacter faecis</name>
    <dbReference type="NCBI Taxonomy" id="2763047"/>
    <lineage>
        <taxon>Bacteria</taxon>
        <taxon>Bacillati</taxon>
        <taxon>Bacillota</taxon>
        <taxon>Clostridia</taxon>
        <taxon>Eubacteriales</taxon>
        <taxon>Flintibacter</taxon>
    </lineage>
</organism>
<proteinExistence type="inferred from homology"/>
<dbReference type="Proteomes" id="UP000602260">
    <property type="component" value="Unassembled WGS sequence"/>
</dbReference>
<evidence type="ECO:0000256" key="3">
    <source>
        <dbReference type="ARBA" id="ARBA00022801"/>
    </source>
</evidence>